<dbReference type="InterPro" id="IPR002137">
    <property type="entry name" value="Beta-lactam_class-D_AS"/>
</dbReference>
<keyword evidence="6" id="KW-0997">Cell inner membrane</keyword>
<dbReference type="EMBL" id="CP001818">
    <property type="protein sequence ID" value="ACZ19439.1"/>
    <property type="molecule type" value="Genomic_DNA"/>
</dbReference>
<dbReference type="EnsemblBacteria" id="ACZ19439">
    <property type="protein sequence ID" value="ACZ19439"/>
    <property type="gene ID" value="Taci_1207"/>
</dbReference>
<dbReference type="InterPro" id="IPR036138">
    <property type="entry name" value="PBP_dimer_sf"/>
</dbReference>
<evidence type="ECO:0000256" key="15">
    <source>
        <dbReference type="ARBA" id="ARBA00023251"/>
    </source>
</evidence>
<evidence type="ECO:0000313" key="21">
    <source>
        <dbReference type="EMBL" id="ACZ19439.1"/>
    </source>
</evidence>
<reference evidence="21 22" key="1">
    <citation type="journal article" date="2009" name="Stand. Genomic Sci.">
        <title>Complete genome sequence of Thermanaerovibrio acidaminovorans type strain (Su883).</title>
        <authorList>
            <person name="Chovatia M."/>
            <person name="Sikorski J."/>
            <person name="Schroder M."/>
            <person name="Lapidus A."/>
            <person name="Nolan M."/>
            <person name="Tice H."/>
            <person name="Glavina Del Rio T."/>
            <person name="Copeland A."/>
            <person name="Cheng J.F."/>
            <person name="Lucas S."/>
            <person name="Chen F."/>
            <person name="Bruce D."/>
            <person name="Goodwin L."/>
            <person name="Pitluck S."/>
            <person name="Ivanova N."/>
            <person name="Mavromatis K."/>
            <person name="Ovchinnikova G."/>
            <person name="Pati A."/>
            <person name="Chen A."/>
            <person name="Palaniappan K."/>
            <person name="Land M."/>
            <person name="Hauser L."/>
            <person name="Chang Y.J."/>
            <person name="Jeffries C.D."/>
            <person name="Chain P."/>
            <person name="Saunders E."/>
            <person name="Detter J.C."/>
            <person name="Brettin T."/>
            <person name="Rohde M."/>
            <person name="Goker M."/>
            <person name="Spring S."/>
            <person name="Bristow J."/>
            <person name="Markowitz V."/>
            <person name="Hugenholtz P."/>
            <person name="Kyrpides N.C."/>
            <person name="Klenk H.P."/>
            <person name="Eisen J.A."/>
        </authorList>
    </citation>
    <scope>NUCLEOTIDE SEQUENCE [LARGE SCALE GENOMIC DNA]</scope>
    <source>
        <strain evidence="22">ATCC 49978 / DSM 6589 / Su883</strain>
    </source>
</reference>
<evidence type="ECO:0000259" key="20">
    <source>
        <dbReference type="Pfam" id="PF03717"/>
    </source>
</evidence>
<keyword evidence="5" id="KW-1003">Cell membrane</keyword>
<evidence type="ECO:0000256" key="12">
    <source>
        <dbReference type="ARBA" id="ARBA00022984"/>
    </source>
</evidence>
<keyword evidence="21" id="KW-0808">Transferase</keyword>
<keyword evidence="21" id="KW-0328">Glycosyltransferase</keyword>
<dbReference type="Gene3D" id="3.30.1390.30">
    <property type="entry name" value="Penicillin-binding protein 2a, domain 3"/>
    <property type="match status" value="1"/>
</dbReference>
<dbReference type="GO" id="GO:0046677">
    <property type="term" value="P:response to antibiotic"/>
    <property type="evidence" value="ECO:0007669"/>
    <property type="project" value="UniProtKB-UniRule"/>
</dbReference>
<dbReference type="Proteomes" id="UP000002030">
    <property type="component" value="Chromosome"/>
</dbReference>
<protein>
    <recommendedName>
        <fullName evidence="4 18">Beta-lactamase</fullName>
        <ecNumber evidence="4 18">3.5.2.6</ecNumber>
    </recommendedName>
</protein>
<dbReference type="InterPro" id="IPR012338">
    <property type="entry name" value="Beta-lactam/transpept-like"/>
</dbReference>
<dbReference type="RefSeq" id="WP_012869951.1">
    <property type="nucleotide sequence ID" value="NC_013522.1"/>
</dbReference>
<evidence type="ECO:0000313" key="22">
    <source>
        <dbReference type="Proteomes" id="UP000002030"/>
    </source>
</evidence>
<dbReference type="SUPFAM" id="SSF56601">
    <property type="entry name" value="beta-lactamase/transpeptidase-like"/>
    <property type="match status" value="1"/>
</dbReference>
<dbReference type="GO" id="GO:0008658">
    <property type="term" value="F:penicillin binding"/>
    <property type="evidence" value="ECO:0007669"/>
    <property type="project" value="InterPro"/>
</dbReference>
<sequence>MIKGFERFYMDRRLRHLQVLMVALLALLIGGLFHFQVLKGDQYVELASRNRLRVMRISPPRGIIRDANGVPLAVNVRTFDLKAYPMDLARDDNLKRVADLLSRKGIPVDQDSLAEEVEEQYVAPYRAVSLARNLTLAQVVDLMGEDQFRGLLFPMPVWRRVYPSGELAAHVVGYVGEITRDELEDLADPRYRGGDMIGKIGIEAVYEEELRGEVGEEAVEVDSRGRKLRDVSHREPKRGKDITLTLDLSAQRLASELMAGQRGAVVAMDVRDGSVKVLFSSPSFDPNPISWGISSKEWGALMGDRQRPMMNRAVSGTYPPASTFKVVTAIAALEEGVVTQSTTVYCPGSFTLGNRTFNCWKKTGHGTEDLTRALRDSCDVYFYQVGVWLGIDRLLKWSSILGVGERTGVDLTGEVQGNIAGPKWKSARFKEPWYKGDTVNYSIGQGFLLMTPIQVLRIYAAIANGGYLVTPHLNAAAPHLERDLRIPKFGLRAMQRGLEEVVNSGTGKRAAAYGVTVAGKTGTAQNPHGDDHAWFVGYAPRENPRYVAVAIVEAGGHGSSAAAPIVGQVLAYLVKNDNSLLRRVSP</sequence>
<keyword evidence="16" id="KW-0961">Cell wall biogenesis/degradation</keyword>
<dbReference type="SUPFAM" id="SSF56519">
    <property type="entry name" value="Penicillin binding protein dimerisation domain"/>
    <property type="match status" value="1"/>
</dbReference>
<feature type="active site" description="Acyl-ester intermediate" evidence="17">
    <location>
        <position position="322"/>
    </location>
</feature>
<dbReference type="GO" id="GO:0017001">
    <property type="term" value="P:antibiotic catabolic process"/>
    <property type="evidence" value="ECO:0007669"/>
    <property type="project" value="InterPro"/>
</dbReference>
<keyword evidence="7" id="KW-0645">Protease</keyword>
<feature type="modified residue" description="N6-carboxylysine" evidence="17">
    <location>
        <position position="325"/>
    </location>
</feature>
<evidence type="ECO:0000256" key="2">
    <source>
        <dbReference type="ARBA" id="ARBA00004236"/>
    </source>
</evidence>
<evidence type="ECO:0000256" key="8">
    <source>
        <dbReference type="ARBA" id="ARBA00022692"/>
    </source>
</evidence>
<dbReference type="HOGENOM" id="CLU_009289_1_2_0"/>
<feature type="domain" description="Penicillin-binding protein dimerisation" evidence="20">
    <location>
        <begin position="57"/>
        <end position="230"/>
    </location>
</feature>
<evidence type="ECO:0000256" key="17">
    <source>
        <dbReference type="PIRSR" id="PIRSR602137-50"/>
    </source>
</evidence>
<dbReference type="KEGG" id="tai:Taci_1207"/>
<dbReference type="GO" id="GO:0009002">
    <property type="term" value="F:serine-type D-Ala-D-Ala carboxypeptidase activity"/>
    <property type="evidence" value="ECO:0007669"/>
    <property type="project" value="InterPro"/>
</dbReference>
<accession>D1B5Z8</accession>
<keyword evidence="10 18" id="KW-0378">Hydrolase</keyword>
<feature type="domain" description="Penicillin-binding protein transpeptidase" evidence="19">
    <location>
        <begin position="263"/>
        <end position="570"/>
    </location>
</feature>
<dbReference type="GO" id="GO:0009252">
    <property type="term" value="P:peptidoglycan biosynthetic process"/>
    <property type="evidence" value="ECO:0007669"/>
    <property type="project" value="UniProtKB-KW"/>
</dbReference>
<keyword evidence="22" id="KW-1185">Reference proteome</keyword>
<gene>
    <name evidence="21" type="ordered locus">Taci_1207</name>
</gene>
<dbReference type="InterPro" id="IPR005311">
    <property type="entry name" value="PBP_dimer"/>
</dbReference>
<name>D1B5Z8_THEAS</name>
<dbReference type="Gene3D" id="3.40.710.10">
    <property type="entry name" value="DD-peptidase/beta-lactamase superfamily"/>
    <property type="match status" value="1"/>
</dbReference>
<evidence type="ECO:0000256" key="1">
    <source>
        <dbReference type="ARBA" id="ARBA00004167"/>
    </source>
</evidence>
<dbReference type="OrthoDB" id="9770103at2"/>
<dbReference type="InterPro" id="IPR001460">
    <property type="entry name" value="PCN-bd_Tpept"/>
</dbReference>
<evidence type="ECO:0000256" key="5">
    <source>
        <dbReference type="ARBA" id="ARBA00022475"/>
    </source>
</evidence>
<dbReference type="eggNOG" id="COG0768">
    <property type="taxonomic scope" value="Bacteria"/>
</dbReference>
<proteinExistence type="inferred from homology"/>
<keyword evidence="8" id="KW-0812">Transmembrane</keyword>
<evidence type="ECO:0000259" key="19">
    <source>
        <dbReference type="Pfam" id="PF00905"/>
    </source>
</evidence>
<dbReference type="PROSITE" id="PS00337">
    <property type="entry name" value="BETA_LACTAMASE_D"/>
    <property type="match status" value="1"/>
</dbReference>
<evidence type="ECO:0000256" key="16">
    <source>
        <dbReference type="ARBA" id="ARBA00023316"/>
    </source>
</evidence>
<evidence type="ECO:0000256" key="3">
    <source>
        <dbReference type="ARBA" id="ARBA00007898"/>
    </source>
</evidence>
<keyword evidence="13" id="KW-1133">Transmembrane helix</keyword>
<evidence type="ECO:0000256" key="7">
    <source>
        <dbReference type="ARBA" id="ARBA00022670"/>
    </source>
</evidence>
<dbReference type="InterPro" id="IPR017790">
    <property type="entry name" value="Penicillin-binding_protein_2"/>
</dbReference>
<keyword evidence="12" id="KW-0573">Peptidoglycan synthesis</keyword>
<evidence type="ECO:0000256" key="6">
    <source>
        <dbReference type="ARBA" id="ARBA00022519"/>
    </source>
</evidence>
<keyword evidence="14" id="KW-0472">Membrane</keyword>
<comment type="subcellular location">
    <subcellularLocation>
        <location evidence="2">Cell membrane</location>
    </subcellularLocation>
    <subcellularLocation>
        <location evidence="1">Membrane</location>
        <topology evidence="1">Single-pass membrane protein</topology>
    </subcellularLocation>
</comment>
<dbReference type="NCBIfam" id="TIGR03423">
    <property type="entry name" value="pbp2_mrdA"/>
    <property type="match status" value="1"/>
</dbReference>
<organism evidence="21 22">
    <name type="scientific">Thermanaerovibrio acidaminovorans (strain ATCC 49978 / DSM 6589 / Su883)</name>
    <name type="common">Selenomonas acidaminovorans</name>
    <dbReference type="NCBI Taxonomy" id="525903"/>
    <lineage>
        <taxon>Bacteria</taxon>
        <taxon>Thermotogati</taxon>
        <taxon>Synergistota</taxon>
        <taxon>Synergistia</taxon>
        <taxon>Synergistales</taxon>
        <taxon>Synergistaceae</taxon>
        <taxon>Thermanaerovibrio</taxon>
    </lineage>
</organism>
<dbReference type="GO" id="GO:0071555">
    <property type="term" value="P:cell wall organization"/>
    <property type="evidence" value="ECO:0007669"/>
    <property type="project" value="UniProtKB-KW"/>
</dbReference>
<dbReference type="PANTHER" id="PTHR30627:SF2">
    <property type="entry name" value="PEPTIDOGLYCAN D,D-TRANSPEPTIDASE MRDA"/>
    <property type="match status" value="1"/>
</dbReference>
<dbReference type="GO" id="GO:0006508">
    <property type="term" value="P:proteolysis"/>
    <property type="evidence" value="ECO:0007669"/>
    <property type="project" value="UniProtKB-KW"/>
</dbReference>
<keyword evidence="15 18" id="KW-0046">Antibiotic resistance</keyword>
<dbReference type="GO" id="GO:0005886">
    <property type="term" value="C:plasma membrane"/>
    <property type="evidence" value="ECO:0007669"/>
    <property type="project" value="UniProtKB-SubCell"/>
</dbReference>
<comment type="catalytic activity">
    <reaction evidence="18">
        <text>a beta-lactam + H2O = a substituted beta-amino acid</text>
        <dbReference type="Rhea" id="RHEA:20401"/>
        <dbReference type="ChEBI" id="CHEBI:15377"/>
        <dbReference type="ChEBI" id="CHEBI:35627"/>
        <dbReference type="ChEBI" id="CHEBI:140347"/>
        <dbReference type="EC" id="3.5.2.6"/>
    </reaction>
</comment>
<evidence type="ECO:0000256" key="11">
    <source>
        <dbReference type="ARBA" id="ARBA00022960"/>
    </source>
</evidence>
<evidence type="ECO:0000256" key="18">
    <source>
        <dbReference type="RuleBase" id="RU361140"/>
    </source>
</evidence>
<dbReference type="PATRIC" id="fig|525903.6.peg.1207"/>
<dbReference type="PANTHER" id="PTHR30627">
    <property type="entry name" value="PEPTIDOGLYCAN D,D-TRANSPEPTIDASE"/>
    <property type="match status" value="1"/>
</dbReference>
<dbReference type="AlphaFoldDB" id="D1B5Z8"/>
<dbReference type="STRING" id="525903.Taci_1207"/>
<evidence type="ECO:0000256" key="14">
    <source>
        <dbReference type="ARBA" id="ARBA00023136"/>
    </source>
</evidence>
<dbReference type="GO" id="GO:0071972">
    <property type="term" value="F:peptidoglycan L,D-transpeptidase activity"/>
    <property type="evidence" value="ECO:0007669"/>
    <property type="project" value="TreeGrafter"/>
</dbReference>
<dbReference type="FunFam" id="3.40.710.10:FF:000024">
    <property type="entry name" value="Penicillin-binding protein 2"/>
    <property type="match status" value="1"/>
</dbReference>
<dbReference type="GO" id="GO:0008360">
    <property type="term" value="P:regulation of cell shape"/>
    <property type="evidence" value="ECO:0007669"/>
    <property type="project" value="UniProtKB-KW"/>
</dbReference>
<dbReference type="InterPro" id="IPR050515">
    <property type="entry name" value="Beta-lactam/transpept"/>
</dbReference>
<dbReference type="Pfam" id="PF00905">
    <property type="entry name" value="Transpeptidase"/>
    <property type="match status" value="1"/>
</dbReference>
<evidence type="ECO:0000256" key="10">
    <source>
        <dbReference type="ARBA" id="ARBA00022801"/>
    </source>
</evidence>
<dbReference type="Gene3D" id="3.90.1310.10">
    <property type="entry name" value="Penicillin-binding protein 2a (Domain 2)"/>
    <property type="match status" value="1"/>
</dbReference>
<evidence type="ECO:0000256" key="4">
    <source>
        <dbReference type="ARBA" id="ARBA00012865"/>
    </source>
</evidence>
<keyword evidence="11" id="KW-0133">Cell shape</keyword>
<evidence type="ECO:0000256" key="9">
    <source>
        <dbReference type="ARBA" id="ARBA00022729"/>
    </source>
</evidence>
<comment type="similarity">
    <text evidence="3 18">Belongs to the class-D beta-lactamase family.</text>
</comment>
<dbReference type="GO" id="GO:0008800">
    <property type="term" value="F:beta-lactamase activity"/>
    <property type="evidence" value="ECO:0007669"/>
    <property type="project" value="UniProtKB-UniRule"/>
</dbReference>
<evidence type="ECO:0000256" key="13">
    <source>
        <dbReference type="ARBA" id="ARBA00022989"/>
    </source>
</evidence>
<dbReference type="GO" id="GO:0016757">
    <property type="term" value="F:glycosyltransferase activity"/>
    <property type="evidence" value="ECO:0007669"/>
    <property type="project" value="UniProtKB-KW"/>
</dbReference>
<dbReference type="EC" id="3.5.2.6" evidence="4 18"/>
<keyword evidence="9" id="KW-0732">Signal</keyword>
<dbReference type="Pfam" id="PF03717">
    <property type="entry name" value="PBP_dimer"/>
    <property type="match status" value="1"/>
</dbReference>